<feature type="signal peptide" evidence="1">
    <location>
        <begin position="1"/>
        <end position="20"/>
    </location>
</feature>
<dbReference type="EMBL" id="LR590484">
    <property type="protein sequence ID" value="VTR53072.1"/>
    <property type="molecule type" value="Genomic_DNA"/>
</dbReference>
<dbReference type="Gene3D" id="2.30.30.40">
    <property type="entry name" value="SH3 Domains"/>
    <property type="match status" value="1"/>
</dbReference>
<dbReference type="RefSeq" id="WP_028068240.1">
    <property type="nucleotide sequence ID" value="NZ_JALHSB010000001.1"/>
</dbReference>
<feature type="domain" description="SH3b" evidence="2">
    <location>
        <begin position="37"/>
        <end position="113"/>
    </location>
</feature>
<accession>A0A4U9W326</accession>
<evidence type="ECO:0000256" key="1">
    <source>
        <dbReference type="SAM" id="SignalP"/>
    </source>
</evidence>
<reference evidence="3 4" key="1">
    <citation type="submission" date="2019-05" db="EMBL/GenBank/DDBJ databases">
        <authorList>
            <consortium name="Pathogen Informatics"/>
        </authorList>
    </citation>
    <scope>NUCLEOTIDE SEQUENCE [LARGE SCALE GENOMIC DNA]</scope>
    <source>
        <strain evidence="3 4">NCTC11429</strain>
    </source>
</reference>
<dbReference type="PROSITE" id="PS51781">
    <property type="entry name" value="SH3B"/>
    <property type="match status" value="1"/>
</dbReference>
<evidence type="ECO:0000259" key="2">
    <source>
        <dbReference type="PROSITE" id="PS51781"/>
    </source>
</evidence>
<dbReference type="InterPro" id="IPR003646">
    <property type="entry name" value="SH3-like_bac-type"/>
</dbReference>
<sequence>MKAVRYTAILVSALPVVLKAQNVTFDDEVNLWNIQLGQQATVFAENAYIRSGPSLTSAVTDSLRAGTEVTIVSAPHKGANIRHFYAPWYEITYINDHQKKHGFIWLGLLALDKQTDSQGFQYLFGFDHFVQTKAIEEQDHFLTSIKRLAPDRSLVSSYSYRFPFAGQLIAQGKLLSGMGLENVQHIFRMEFLSEACGVPSDYYYVAWTGQHFICLPHRYSVGDAGVFYHDEKIQFPSEHRKNKNIIYKYIEDGEVLDEETGNYKVSRRLEAFKWDGYKFTKTPLSE</sequence>
<proteinExistence type="predicted"/>
<keyword evidence="1" id="KW-0732">Signal</keyword>
<dbReference type="Proteomes" id="UP000308196">
    <property type="component" value="Chromosome"/>
</dbReference>
<evidence type="ECO:0000313" key="4">
    <source>
        <dbReference type="Proteomes" id="UP000308196"/>
    </source>
</evidence>
<dbReference type="STRING" id="1123265.GCA_000686625_00076"/>
<organism evidence="3 4">
    <name type="scientific">Sphingobacterium thalpophilum</name>
    <dbReference type="NCBI Taxonomy" id="259"/>
    <lineage>
        <taxon>Bacteria</taxon>
        <taxon>Pseudomonadati</taxon>
        <taxon>Bacteroidota</taxon>
        <taxon>Sphingobacteriia</taxon>
        <taxon>Sphingobacteriales</taxon>
        <taxon>Sphingobacteriaceae</taxon>
        <taxon>Sphingobacterium</taxon>
    </lineage>
</organism>
<protein>
    <recommendedName>
        <fullName evidence="2">SH3b domain-containing protein</fullName>
    </recommendedName>
</protein>
<evidence type="ECO:0000313" key="3">
    <source>
        <dbReference type="EMBL" id="VTR53072.1"/>
    </source>
</evidence>
<name>A0A4U9W326_9SPHI</name>
<dbReference type="GeneID" id="78465308"/>
<dbReference type="AlphaFoldDB" id="A0A4U9W326"/>
<gene>
    <name evidence="3" type="ORF">NCTC11429_04739</name>
</gene>
<dbReference type="KEGG" id="stha:NCTC11429_04739"/>
<feature type="chain" id="PRO_5020320143" description="SH3b domain-containing protein" evidence="1">
    <location>
        <begin position="21"/>
        <end position="286"/>
    </location>
</feature>